<keyword evidence="5" id="KW-0143">Chaperone</keyword>
<dbReference type="InterPro" id="IPR036584">
    <property type="entry name" value="FliS_sf"/>
</dbReference>
<keyword evidence="3 6" id="KW-0963">Cytoplasm</keyword>
<dbReference type="CDD" id="cd16098">
    <property type="entry name" value="FliS"/>
    <property type="match status" value="1"/>
</dbReference>
<dbReference type="RefSeq" id="WP_073341546.1">
    <property type="nucleotide sequence ID" value="NZ_FQVH01000003.1"/>
</dbReference>
<sequence>MMINNPYQQYRTDAVMTASPEELTLMLYDGIIRFLNQAKEAILSRDMQTAHEKLIRVQDILNELNATLDRSYDIASNLASIYDFMIRKTIEANIKKDVNIIDEVLEFARDLRNTWQQAMKIARKDSAR</sequence>
<dbReference type="PANTHER" id="PTHR34773">
    <property type="entry name" value="FLAGELLAR SECRETION CHAPERONE FLIS"/>
    <property type="match status" value="1"/>
</dbReference>
<name>A0A1M4UXU4_9THEO</name>
<organism evidence="7 8">
    <name type="scientific">Caldanaerobius fijiensis DSM 17918</name>
    <dbReference type="NCBI Taxonomy" id="1121256"/>
    <lineage>
        <taxon>Bacteria</taxon>
        <taxon>Bacillati</taxon>
        <taxon>Bacillota</taxon>
        <taxon>Clostridia</taxon>
        <taxon>Thermoanaerobacterales</taxon>
        <taxon>Thermoanaerobacteraceae</taxon>
        <taxon>Caldanaerobius</taxon>
    </lineage>
</organism>
<evidence type="ECO:0000256" key="4">
    <source>
        <dbReference type="ARBA" id="ARBA00022795"/>
    </source>
</evidence>
<evidence type="ECO:0000256" key="2">
    <source>
        <dbReference type="ARBA" id="ARBA00008787"/>
    </source>
</evidence>
<reference evidence="7 8" key="1">
    <citation type="submission" date="2016-11" db="EMBL/GenBank/DDBJ databases">
        <authorList>
            <person name="Jaros S."/>
            <person name="Januszkiewicz K."/>
            <person name="Wedrychowicz H."/>
        </authorList>
    </citation>
    <scope>NUCLEOTIDE SEQUENCE [LARGE SCALE GENOMIC DNA]</scope>
    <source>
        <strain evidence="7 8">DSM 17918</strain>
    </source>
</reference>
<evidence type="ECO:0000313" key="8">
    <source>
        <dbReference type="Proteomes" id="UP000184088"/>
    </source>
</evidence>
<keyword evidence="7" id="KW-0966">Cell projection</keyword>
<evidence type="ECO:0000313" key="7">
    <source>
        <dbReference type="EMBL" id="SHE61561.1"/>
    </source>
</evidence>
<keyword evidence="8" id="KW-1185">Reference proteome</keyword>
<gene>
    <name evidence="7" type="ORF">SAMN02746089_00531</name>
</gene>
<dbReference type="AlphaFoldDB" id="A0A1M4UXU4"/>
<evidence type="ECO:0000256" key="3">
    <source>
        <dbReference type="ARBA" id="ARBA00022490"/>
    </source>
</evidence>
<dbReference type="InterPro" id="IPR003713">
    <property type="entry name" value="FliS"/>
</dbReference>
<keyword evidence="4 6" id="KW-1005">Bacterial flagellum biogenesis</keyword>
<dbReference type="Pfam" id="PF02561">
    <property type="entry name" value="FliS"/>
    <property type="match status" value="1"/>
</dbReference>
<evidence type="ECO:0000256" key="5">
    <source>
        <dbReference type="ARBA" id="ARBA00023186"/>
    </source>
</evidence>
<dbReference type="SUPFAM" id="SSF101116">
    <property type="entry name" value="Flagellar export chaperone FliS"/>
    <property type="match status" value="1"/>
</dbReference>
<dbReference type="PIRSF" id="PIRSF039090">
    <property type="entry name" value="Flis"/>
    <property type="match status" value="1"/>
</dbReference>
<evidence type="ECO:0000256" key="1">
    <source>
        <dbReference type="ARBA" id="ARBA00004514"/>
    </source>
</evidence>
<protein>
    <recommendedName>
        <fullName evidence="6">Flagellar secretion chaperone FliS</fullName>
    </recommendedName>
</protein>
<dbReference type="OrthoDB" id="1524959at2"/>
<dbReference type="GO" id="GO:0071973">
    <property type="term" value="P:bacterial-type flagellum-dependent cell motility"/>
    <property type="evidence" value="ECO:0007669"/>
    <property type="project" value="TreeGrafter"/>
</dbReference>
<dbReference type="STRING" id="1121256.SAMN02746089_00531"/>
<dbReference type="Proteomes" id="UP000184088">
    <property type="component" value="Unassembled WGS sequence"/>
</dbReference>
<dbReference type="GO" id="GO:0005829">
    <property type="term" value="C:cytosol"/>
    <property type="evidence" value="ECO:0007669"/>
    <property type="project" value="UniProtKB-SubCell"/>
</dbReference>
<dbReference type="EMBL" id="FQVH01000003">
    <property type="protein sequence ID" value="SHE61561.1"/>
    <property type="molecule type" value="Genomic_DNA"/>
</dbReference>
<evidence type="ECO:0000256" key="6">
    <source>
        <dbReference type="PIRNR" id="PIRNR039090"/>
    </source>
</evidence>
<dbReference type="GO" id="GO:0044780">
    <property type="term" value="P:bacterial-type flagellum assembly"/>
    <property type="evidence" value="ECO:0007669"/>
    <property type="project" value="InterPro"/>
</dbReference>
<comment type="similarity">
    <text evidence="2 6">Belongs to the FliS family.</text>
</comment>
<keyword evidence="7" id="KW-0282">Flagellum</keyword>
<keyword evidence="7" id="KW-0969">Cilium</keyword>
<dbReference type="Gene3D" id="1.20.120.340">
    <property type="entry name" value="Flagellar protein FliS"/>
    <property type="match status" value="1"/>
</dbReference>
<dbReference type="PANTHER" id="PTHR34773:SF1">
    <property type="entry name" value="FLAGELLAR SECRETION CHAPERONE FLIS"/>
    <property type="match status" value="1"/>
</dbReference>
<dbReference type="NCBIfam" id="TIGR00208">
    <property type="entry name" value="fliS"/>
    <property type="match status" value="1"/>
</dbReference>
<proteinExistence type="inferred from homology"/>
<comment type="subcellular location">
    <subcellularLocation>
        <location evidence="1 6">Cytoplasm</location>
        <location evidence="1 6">Cytosol</location>
    </subcellularLocation>
</comment>
<accession>A0A1M4UXU4</accession>